<keyword evidence="2" id="KW-0812">Transmembrane</keyword>
<feature type="transmembrane region" description="Helical" evidence="2">
    <location>
        <begin position="173"/>
        <end position="194"/>
    </location>
</feature>
<accession>A0ABP9BWC1</accession>
<evidence type="ECO:0000256" key="1">
    <source>
        <dbReference type="SAM" id="MobiDB-lite"/>
    </source>
</evidence>
<dbReference type="EMBL" id="BAABJE010000014">
    <property type="protein sequence ID" value="GAA4799546.1"/>
    <property type="molecule type" value="Genomic_DNA"/>
</dbReference>
<feature type="transmembrane region" description="Helical" evidence="2">
    <location>
        <begin position="96"/>
        <end position="119"/>
    </location>
</feature>
<keyword evidence="4" id="KW-1185">Reference proteome</keyword>
<reference evidence="4" key="1">
    <citation type="journal article" date="2019" name="Int. J. Syst. Evol. Microbiol.">
        <title>The Global Catalogue of Microorganisms (GCM) 10K type strain sequencing project: providing services to taxonomists for standard genome sequencing and annotation.</title>
        <authorList>
            <consortium name="The Broad Institute Genomics Platform"/>
            <consortium name="The Broad Institute Genome Sequencing Center for Infectious Disease"/>
            <person name="Wu L."/>
            <person name="Ma J."/>
        </authorList>
    </citation>
    <scope>NUCLEOTIDE SEQUENCE [LARGE SCALE GENOMIC DNA]</scope>
    <source>
        <strain evidence="4">JCM 18204</strain>
    </source>
</reference>
<evidence type="ECO:0008006" key="5">
    <source>
        <dbReference type="Google" id="ProtNLM"/>
    </source>
</evidence>
<comment type="caution">
    <text evidence="3">The sequence shown here is derived from an EMBL/GenBank/DDBJ whole genome shotgun (WGS) entry which is preliminary data.</text>
</comment>
<organism evidence="3 4">
    <name type="scientific">Lysobacter hankyongensis</name>
    <dbReference type="NCBI Taxonomy" id="1176535"/>
    <lineage>
        <taxon>Bacteria</taxon>
        <taxon>Pseudomonadati</taxon>
        <taxon>Pseudomonadota</taxon>
        <taxon>Gammaproteobacteria</taxon>
        <taxon>Lysobacterales</taxon>
        <taxon>Lysobacteraceae</taxon>
        <taxon>Lysobacter</taxon>
    </lineage>
</organism>
<protein>
    <recommendedName>
        <fullName evidence="5">Glycosyl transferase</fullName>
    </recommendedName>
</protein>
<evidence type="ECO:0000313" key="3">
    <source>
        <dbReference type="EMBL" id="GAA4799546.1"/>
    </source>
</evidence>
<gene>
    <name evidence="3" type="ORF">GCM10023307_27320</name>
</gene>
<keyword evidence="2" id="KW-0472">Membrane</keyword>
<feature type="transmembrane region" description="Helical" evidence="2">
    <location>
        <begin position="131"/>
        <end position="152"/>
    </location>
</feature>
<name>A0ABP9BWC1_9GAMM</name>
<dbReference type="RefSeq" id="WP_345303884.1">
    <property type="nucleotide sequence ID" value="NZ_BAABJE010000014.1"/>
</dbReference>
<feature type="region of interest" description="Disordered" evidence="1">
    <location>
        <begin position="1"/>
        <end position="24"/>
    </location>
</feature>
<keyword evidence="2" id="KW-1133">Transmembrane helix</keyword>
<proteinExistence type="predicted"/>
<dbReference type="Proteomes" id="UP001499959">
    <property type="component" value="Unassembled WGS sequence"/>
</dbReference>
<evidence type="ECO:0000256" key="2">
    <source>
        <dbReference type="SAM" id="Phobius"/>
    </source>
</evidence>
<evidence type="ECO:0000313" key="4">
    <source>
        <dbReference type="Proteomes" id="UP001499959"/>
    </source>
</evidence>
<dbReference type="NCBIfam" id="NF037959">
    <property type="entry name" value="MFS_SpdSyn"/>
    <property type="match status" value="1"/>
</dbReference>
<feature type="transmembrane region" description="Helical" evidence="2">
    <location>
        <begin position="200"/>
        <end position="219"/>
    </location>
</feature>
<feature type="transmembrane region" description="Helical" evidence="2">
    <location>
        <begin position="63"/>
        <end position="84"/>
    </location>
</feature>
<sequence length="225" mass="23593">MPATLPDAVDPSAMPSAMPETAAPAPGWRNPALYLAAGWSGFFVMGVELLGGRLMAPYFGSSIFVWGALIAVFMAALAVGYLIGGQLSLRTPSLTGLGLLLIAEALLALPIVFFGDAAFDALSFAIEDPRYGALLAALLMFGAPTLFSGMVSPYAVRLLIRDLEKSGQSAGRLYFASTLGSAGGTILTTFYLVLLFEIDTIVIGLIAISFAIGAALWASDRRRAY</sequence>